<proteinExistence type="predicted"/>
<name>A0A195EGH4_9HYME</name>
<dbReference type="AlphaFoldDB" id="A0A195EGH4"/>
<organism evidence="2 3">
    <name type="scientific">Trachymyrmex cornetzi</name>
    <dbReference type="NCBI Taxonomy" id="471704"/>
    <lineage>
        <taxon>Eukaryota</taxon>
        <taxon>Metazoa</taxon>
        <taxon>Ecdysozoa</taxon>
        <taxon>Arthropoda</taxon>
        <taxon>Hexapoda</taxon>
        <taxon>Insecta</taxon>
        <taxon>Pterygota</taxon>
        <taxon>Neoptera</taxon>
        <taxon>Endopterygota</taxon>
        <taxon>Hymenoptera</taxon>
        <taxon>Apocrita</taxon>
        <taxon>Aculeata</taxon>
        <taxon>Formicoidea</taxon>
        <taxon>Formicidae</taxon>
        <taxon>Myrmicinae</taxon>
        <taxon>Trachymyrmex</taxon>
    </lineage>
</organism>
<gene>
    <name evidence="2" type="ORF">ALC57_03595</name>
</gene>
<dbReference type="GO" id="GO:0005634">
    <property type="term" value="C:nucleus"/>
    <property type="evidence" value="ECO:0007669"/>
    <property type="project" value="InterPro"/>
</dbReference>
<evidence type="ECO:0000259" key="1">
    <source>
        <dbReference type="Pfam" id="PF04057"/>
    </source>
</evidence>
<dbReference type="EMBL" id="KQ978957">
    <property type="protein sequence ID" value="KYN27251.1"/>
    <property type="molecule type" value="Genomic_DNA"/>
</dbReference>
<keyword evidence="3" id="KW-1185">Reference proteome</keyword>
<dbReference type="GO" id="GO:0006260">
    <property type="term" value="P:DNA replication"/>
    <property type="evidence" value="ECO:0007669"/>
    <property type="project" value="InterPro"/>
</dbReference>
<dbReference type="Gene3D" id="2.40.50.140">
    <property type="entry name" value="Nucleic acid-binding proteins"/>
    <property type="match status" value="1"/>
</dbReference>
<evidence type="ECO:0000313" key="2">
    <source>
        <dbReference type="EMBL" id="KYN27251.1"/>
    </source>
</evidence>
<reference evidence="2 3" key="1">
    <citation type="submission" date="2015-09" db="EMBL/GenBank/DDBJ databases">
        <title>Trachymyrmex cornetzi WGS genome.</title>
        <authorList>
            <person name="Nygaard S."/>
            <person name="Hu H."/>
            <person name="Boomsma J."/>
            <person name="Zhang G."/>
        </authorList>
    </citation>
    <scope>NUCLEOTIDE SEQUENCE [LARGE SCALE GENOMIC DNA]</scope>
    <source>
        <strain evidence="2">Tcor2-1</strain>
        <tissue evidence="2">Whole body</tissue>
    </source>
</reference>
<protein>
    <submittedName>
        <fullName evidence="2">Replication protein A 70 kDa DNA-binding subunit</fullName>
    </submittedName>
</protein>
<keyword evidence="2" id="KW-0238">DNA-binding</keyword>
<sequence>MYNLTEGALEKIMRDIDVPNPVLQVLSYKKLPRNANKDGSGNDRFRLLISDGQKLNSFTMLSAQLNDLITKNILNDYAICEITKYFMSSVYNNGEYKRVMLILDMEVLVSGDQVGNKIGNPTNIEMKP</sequence>
<accession>A0A195EGH4</accession>
<dbReference type="InterPro" id="IPR007199">
    <property type="entry name" value="Rep_factor-A_N"/>
</dbReference>
<dbReference type="STRING" id="471704.A0A195EGH4"/>
<dbReference type="InterPro" id="IPR012340">
    <property type="entry name" value="NA-bd_OB-fold"/>
</dbReference>
<dbReference type="OrthoDB" id="1751331at2759"/>
<dbReference type="Pfam" id="PF04057">
    <property type="entry name" value="Rep-A_N"/>
    <property type="match status" value="1"/>
</dbReference>
<dbReference type="Proteomes" id="UP000078492">
    <property type="component" value="Unassembled WGS sequence"/>
</dbReference>
<dbReference type="GO" id="GO:0003677">
    <property type="term" value="F:DNA binding"/>
    <property type="evidence" value="ECO:0007669"/>
    <property type="project" value="UniProtKB-KW"/>
</dbReference>
<feature type="domain" description="Replication factor-A protein 1 N-terminal" evidence="1">
    <location>
        <begin position="4"/>
        <end position="110"/>
    </location>
</feature>
<dbReference type="KEGG" id="tcz:108757780"/>
<dbReference type="SUPFAM" id="SSF50249">
    <property type="entry name" value="Nucleic acid-binding proteins"/>
    <property type="match status" value="1"/>
</dbReference>
<evidence type="ECO:0000313" key="3">
    <source>
        <dbReference type="Proteomes" id="UP000078492"/>
    </source>
</evidence>
<dbReference type="FunFam" id="2.40.50.140:FF:000117">
    <property type="entry name" value="Replication protein A subunit"/>
    <property type="match status" value="1"/>
</dbReference>